<dbReference type="GO" id="GO:0006891">
    <property type="term" value="P:intra-Golgi vesicle-mediated transport"/>
    <property type="evidence" value="ECO:0007669"/>
    <property type="project" value="TreeGrafter"/>
</dbReference>
<reference evidence="2 3" key="1">
    <citation type="submission" date="2019-07" db="EMBL/GenBank/DDBJ databases">
        <title>Genomics analysis of Aphanomyces spp. identifies a new class of oomycete effector associated with host adaptation.</title>
        <authorList>
            <person name="Gaulin E."/>
        </authorList>
    </citation>
    <scope>NUCLEOTIDE SEQUENCE [LARGE SCALE GENOMIC DNA]</scope>
    <source>
        <strain evidence="2 3">ATCC 201684</strain>
    </source>
</reference>
<dbReference type="PANTHER" id="PTHR13251">
    <property type="entry name" value="EPILEPSY HOLOPROSENCEPHALY CANDIDATE 1/TMEM1"/>
    <property type="match status" value="1"/>
</dbReference>
<dbReference type="Pfam" id="PF23036">
    <property type="entry name" value="TRAPPC10_1st"/>
    <property type="match status" value="1"/>
</dbReference>
<dbReference type="AlphaFoldDB" id="A0A6G0WVJ5"/>
<dbReference type="GO" id="GO:1990071">
    <property type="term" value="C:TRAPPII protein complex"/>
    <property type="evidence" value="ECO:0007669"/>
    <property type="project" value="InterPro"/>
</dbReference>
<dbReference type="GO" id="GO:0005829">
    <property type="term" value="C:cytosol"/>
    <property type="evidence" value="ECO:0007669"/>
    <property type="project" value="GOC"/>
</dbReference>
<dbReference type="PANTHER" id="PTHR13251:SF3">
    <property type="entry name" value="TRAFFICKING PROTEIN PARTICLE COMPLEX SUBUNIT 10"/>
    <property type="match status" value="1"/>
</dbReference>
<dbReference type="InterPro" id="IPR056913">
    <property type="entry name" value="TRAPPC10/Trs130_N"/>
</dbReference>
<dbReference type="EMBL" id="VJMJ01000141">
    <property type="protein sequence ID" value="KAF0731507.1"/>
    <property type="molecule type" value="Genomic_DNA"/>
</dbReference>
<dbReference type="VEuPathDB" id="FungiDB:AeMF1_001718"/>
<proteinExistence type="predicted"/>
<evidence type="ECO:0000259" key="1">
    <source>
        <dbReference type="Pfam" id="PF23036"/>
    </source>
</evidence>
<gene>
    <name evidence="2" type="ORF">Ae201684_011133</name>
</gene>
<comment type="caution">
    <text evidence="2">The sequence shown here is derived from an EMBL/GenBank/DDBJ whole genome shotgun (WGS) entry which is preliminary data.</text>
</comment>
<evidence type="ECO:0000313" key="3">
    <source>
        <dbReference type="Proteomes" id="UP000481153"/>
    </source>
</evidence>
<dbReference type="GO" id="GO:0034498">
    <property type="term" value="P:early endosome to Golgi transport"/>
    <property type="evidence" value="ECO:0007669"/>
    <property type="project" value="TreeGrafter"/>
</dbReference>
<dbReference type="Proteomes" id="UP000481153">
    <property type="component" value="Unassembled WGS sequence"/>
</dbReference>
<dbReference type="InterPro" id="IPR045126">
    <property type="entry name" value="TRAPPC10/Trs130"/>
</dbReference>
<protein>
    <recommendedName>
        <fullName evidence="1">TRAPPC10/Trs130 N-terminal domain-containing protein</fullName>
    </recommendedName>
</protein>
<feature type="domain" description="TRAPPC10/Trs130 N-terminal" evidence="1">
    <location>
        <begin position="42"/>
        <end position="364"/>
    </location>
</feature>
<accession>A0A6G0WVJ5</accession>
<name>A0A6G0WVJ5_9STRA</name>
<sequence>MTDDGKSRLYERIPLLPQLKNYGYNPSTVAENPYTSERINGVCVNYEDHGGVWQFLYPSLSQRLPLRGIAWKNHLQTTKTIDRLHVNFQQILPAGQQTMDNSTGLVYLFVVKCEDMDTYKMKIKPALSAWVDRMTLHKNEWLVLYVPLGTQASTSSTSRGLGAFSQTFRDSSKIYRKIFERMKIDIADKGEKTKMDRICKIDVLEGSSVQGAVPGQQQQHESQWSEVLIKLKTCIMDAFDSRCLEYEEQLRLLDGKRTMDGWDFSSFLQVKESLALLYIQATLFDDAIRHYDELEAIYTSLDSAPDDQTKRLVNDDPIFMSSPFDLDMTSVRMNIAVNSASPVYIRLYLFCRQVAISYLMDAHVDVCTRALAFIPQMRAMLQQQHPLDVALPLQWAVGAALALCVSCEHECGEAPSPALAKYFGDLLYLARQNCKKLLSLPRQKSSQMSWYHTFQSNEVLDELTSLASLQYAKAGRVRFAAFLGGQCAAHARTHGNRDTPVAQLLLAQMQQYEKDQWWELMHATLLELLSTELAAGHVQEVIDLALHWMHLDAAKHTSSKVLSIWLDALKIAAVQNEVVHVIWTHLFESSIQATEVSSTSVQLQLTVKNTLAVDIPVEYIGIEFDKTLAKSSSFDECLSLDSVLAAEGKKLLRSSTSETMDAIDDFTTYLSEDHEMTKSAPPLERSTTLTTTLASCVFRGRCTSTFTLAIDAVDKESLLPTGPYICRRIVCRLGAFEFSLPLEEPATFVVAPPCLSSLDLEVECPPLILPGTSEPLVFVLDPRRDTFLGGQMLIKCHGAGVKLTCPPNIDCKRTDDDESFTVQLAPASKLFRQVFTIVSTTIQGSIDIDVAVAYAFTDGKHPSQRATKRLAVSCVVAPLVQVATTTKQVVPTLCSIQLDVRCNDRMGIVIHPASYELWVVDKEGMNLLDSEKHHPNLKVVANPNKQLTPMRILPSGTIHAAFLVNVDSAYDRDTTDLKWRFSYSSLDDETTLVFHDVMFPFTLSAVPPQDQFQLVVELDLPATSKVHQRDWVHITVNTTCPAKPVDSTPYWICLDDRSQQHWLCAALATQVLCPKVRFKLLPRHIGRLPHPSFAIRTIQSGSKQQMEALDRSLVRQTPQDAFVLVVS</sequence>
<keyword evidence="3" id="KW-1185">Reference proteome</keyword>
<organism evidence="2 3">
    <name type="scientific">Aphanomyces euteiches</name>
    <dbReference type="NCBI Taxonomy" id="100861"/>
    <lineage>
        <taxon>Eukaryota</taxon>
        <taxon>Sar</taxon>
        <taxon>Stramenopiles</taxon>
        <taxon>Oomycota</taxon>
        <taxon>Saprolegniomycetes</taxon>
        <taxon>Saprolegniales</taxon>
        <taxon>Verrucalvaceae</taxon>
        <taxon>Aphanomyces</taxon>
    </lineage>
</organism>
<evidence type="ECO:0000313" key="2">
    <source>
        <dbReference type="EMBL" id="KAF0731507.1"/>
    </source>
</evidence>